<comment type="caution">
    <text evidence="2">The sequence shown here is derived from an EMBL/GenBank/DDBJ whole genome shotgun (WGS) entry which is preliminary data.</text>
</comment>
<feature type="compositionally biased region" description="Basic and acidic residues" evidence="1">
    <location>
        <begin position="1"/>
        <end position="18"/>
    </location>
</feature>
<dbReference type="RefSeq" id="WP_094360850.1">
    <property type="nucleotide sequence ID" value="NZ_NMVK01000037.1"/>
</dbReference>
<proteinExistence type="predicted"/>
<feature type="compositionally biased region" description="Acidic residues" evidence="1">
    <location>
        <begin position="19"/>
        <end position="34"/>
    </location>
</feature>
<sequence length="61" mass="6847">MTEPHTDQFVPDEDRAVELTEDEVILPDDAPVDDEDRHVQPIDPDVDGPADRDAPARPEDQ</sequence>
<feature type="compositionally biased region" description="Basic and acidic residues" evidence="1">
    <location>
        <begin position="49"/>
        <end position="61"/>
    </location>
</feature>
<gene>
    <name evidence="2" type="ORF">CGZ94_08455</name>
</gene>
<reference evidence="2 3" key="1">
    <citation type="submission" date="2017-07" db="EMBL/GenBank/DDBJ databases">
        <title>Draft whole genome sequences of clinical Proprionibacteriaceae strains.</title>
        <authorList>
            <person name="Bernier A.-M."/>
            <person name="Bernard K."/>
            <person name="Domingo M.-C."/>
        </authorList>
    </citation>
    <scope>NUCLEOTIDE SEQUENCE [LARGE SCALE GENOMIC DNA]</scope>
    <source>
        <strain evidence="2 3">NML 030167</strain>
    </source>
</reference>
<dbReference type="EMBL" id="NMVO01000012">
    <property type="protein sequence ID" value="OYO14603.1"/>
    <property type="molecule type" value="Genomic_DNA"/>
</dbReference>
<dbReference type="AlphaFoldDB" id="A0A255GJQ9"/>
<dbReference type="Proteomes" id="UP000215896">
    <property type="component" value="Unassembled WGS sequence"/>
</dbReference>
<protein>
    <submittedName>
        <fullName evidence="2">Uncharacterized protein</fullName>
    </submittedName>
</protein>
<evidence type="ECO:0000256" key="1">
    <source>
        <dbReference type="SAM" id="MobiDB-lite"/>
    </source>
</evidence>
<organism evidence="2 3">
    <name type="scientific">Enemella evansiae</name>
    <dbReference type="NCBI Taxonomy" id="2016499"/>
    <lineage>
        <taxon>Bacteria</taxon>
        <taxon>Bacillati</taxon>
        <taxon>Actinomycetota</taxon>
        <taxon>Actinomycetes</taxon>
        <taxon>Propionibacteriales</taxon>
        <taxon>Propionibacteriaceae</taxon>
        <taxon>Enemella</taxon>
    </lineage>
</organism>
<name>A0A255GJQ9_9ACTN</name>
<evidence type="ECO:0000313" key="2">
    <source>
        <dbReference type="EMBL" id="OYO14603.1"/>
    </source>
</evidence>
<evidence type="ECO:0000313" key="3">
    <source>
        <dbReference type="Proteomes" id="UP000215896"/>
    </source>
</evidence>
<feature type="region of interest" description="Disordered" evidence="1">
    <location>
        <begin position="1"/>
        <end position="61"/>
    </location>
</feature>
<keyword evidence="3" id="KW-1185">Reference proteome</keyword>
<accession>A0A255GJQ9</accession>